<accession>A0A372NPT5</accession>
<reference evidence="1 2" key="1">
    <citation type="submission" date="2018-08" db="EMBL/GenBank/DDBJ databases">
        <title>Mucilaginibacter sp. MYSH2.</title>
        <authorList>
            <person name="Seo T."/>
        </authorList>
    </citation>
    <scope>NUCLEOTIDE SEQUENCE [LARGE SCALE GENOMIC DNA]</scope>
    <source>
        <strain evidence="1 2">MYSH2</strain>
    </source>
</reference>
<evidence type="ECO:0000313" key="1">
    <source>
        <dbReference type="EMBL" id="RFZ90878.1"/>
    </source>
</evidence>
<keyword evidence="2" id="KW-1185">Reference proteome</keyword>
<evidence type="ECO:0000313" key="2">
    <source>
        <dbReference type="Proteomes" id="UP000264217"/>
    </source>
</evidence>
<dbReference type="EMBL" id="QWDC01000003">
    <property type="protein sequence ID" value="RFZ90878.1"/>
    <property type="molecule type" value="Genomic_DNA"/>
</dbReference>
<gene>
    <name evidence="1" type="ORF">D0C36_18175</name>
</gene>
<dbReference type="Proteomes" id="UP000264217">
    <property type="component" value="Unassembled WGS sequence"/>
</dbReference>
<dbReference type="AlphaFoldDB" id="A0A372NPT5"/>
<name>A0A372NPT5_9SPHI</name>
<proteinExistence type="predicted"/>
<protein>
    <submittedName>
        <fullName evidence="1">Uncharacterized protein</fullName>
    </submittedName>
</protein>
<comment type="caution">
    <text evidence="1">The sequence shown here is derived from an EMBL/GenBank/DDBJ whole genome shotgun (WGS) entry which is preliminary data.</text>
</comment>
<sequence length="77" mass="8528">MIQKKQKIKSAKRLLFAQCLYPANRSEPRAGNLLPFCAQAPASIIDSAMPLQQPKATIVLPTFIRSFFADKGTKGKH</sequence>
<organism evidence="1 2">
    <name type="scientific">Mucilaginibacter conchicola</name>
    <dbReference type="NCBI Taxonomy" id="2303333"/>
    <lineage>
        <taxon>Bacteria</taxon>
        <taxon>Pseudomonadati</taxon>
        <taxon>Bacteroidota</taxon>
        <taxon>Sphingobacteriia</taxon>
        <taxon>Sphingobacteriales</taxon>
        <taxon>Sphingobacteriaceae</taxon>
        <taxon>Mucilaginibacter</taxon>
    </lineage>
</organism>